<dbReference type="GO" id="GO:0016747">
    <property type="term" value="F:acyltransferase activity, transferring groups other than amino-acyl groups"/>
    <property type="evidence" value="ECO:0007669"/>
    <property type="project" value="InterPro"/>
</dbReference>
<evidence type="ECO:0000259" key="1">
    <source>
        <dbReference type="PROSITE" id="PS51186"/>
    </source>
</evidence>
<dbReference type="Gene3D" id="3.40.630.30">
    <property type="match status" value="1"/>
</dbReference>
<dbReference type="STRING" id="402600.SAMN05216188_110122"/>
<organism evidence="2 3">
    <name type="scientific">Lentzea xinjiangensis</name>
    <dbReference type="NCBI Taxonomy" id="402600"/>
    <lineage>
        <taxon>Bacteria</taxon>
        <taxon>Bacillati</taxon>
        <taxon>Actinomycetota</taxon>
        <taxon>Actinomycetes</taxon>
        <taxon>Pseudonocardiales</taxon>
        <taxon>Pseudonocardiaceae</taxon>
        <taxon>Lentzea</taxon>
    </lineage>
</organism>
<evidence type="ECO:0000313" key="3">
    <source>
        <dbReference type="Proteomes" id="UP000199352"/>
    </source>
</evidence>
<proteinExistence type="predicted"/>
<evidence type="ECO:0000313" key="2">
    <source>
        <dbReference type="EMBL" id="SER33279.1"/>
    </source>
</evidence>
<keyword evidence="2" id="KW-0808">Transferase</keyword>
<dbReference type="InterPro" id="IPR016181">
    <property type="entry name" value="Acyl_CoA_acyltransferase"/>
</dbReference>
<keyword evidence="3" id="KW-1185">Reference proteome</keyword>
<dbReference type="Proteomes" id="UP000199352">
    <property type="component" value="Unassembled WGS sequence"/>
</dbReference>
<dbReference type="CDD" id="cd04301">
    <property type="entry name" value="NAT_SF"/>
    <property type="match status" value="1"/>
</dbReference>
<dbReference type="AlphaFoldDB" id="A0A1H9NC87"/>
<gene>
    <name evidence="2" type="ORF">SAMN05216188_110122</name>
</gene>
<accession>A0A1H9NC87</accession>
<dbReference type="PROSITE" id="PS51186">
    <property type="entry name" value="GNAT"/>
    <property type="match status" value="1"/>
</dbReference>
<feature type="domain" description="N-acetyltransferase" evidence="1">
    <location>
        <begin position="111"/>
        <end position="262"/>
    </location>
</feature>
<dbReference type="SUPFAM" id="SSF55729">
    <property type="entry name" value="Acyl-CoA N-acyltransferases (Nat)"/>
    <property type="match status" value="1"/>
</dbReference>
<dbReference type="Pfam" id="PF00583">
    <property type="entry name" value="Acetyltransf_1"/>
    <property type="match status" value="1"/>
</dbReference>
<sequence>MRTPAPRRQRARDSHAFVAVAVLALDPVVNVFDASRSGLDQGDGINDIGEQHVIRDARPPTTFRPRSHEGYPCAVRRPKGQYYGIRQCSTARKHVEEVSPQHPSSAKRMAMRIKELNRKTAPAVVEAVFEGLSAESRYLRFHRNMTRLDSYARGQLVDVDGVRHVAVGAFQGNQAVGVGRLIAITFDRAEFSVAVVDRWQRHGIGRKILRKLTRIAARIGYTEMYGAVLPENIPMIALVRSELTGVRITPEADGLRVIYTLGNGTRPDYEITQEDLVDCLQKW</sequence>
<name>A0A1H9NC87_9PSEU</name>
<reference evidence="3" key="1">
    <citation type="submission" date="2016-10" db="EMBL/GenBank/DDBJ databases">
        <authorList>
            <person name="Varghese N."/>
            <person name="Submissions S."/>
        </authorList>
    </citation>
    <scope>NUCLEOTIDE SEQUENCE [LARGE SCALE GENOMIC DNA]</scope>
    <source>
        <strain evidence="3">CGMCC 4.3525</strain>
    </source>
</reference>
<dbReference type="EMBL" id="FOFR01000010">
    <property type="protein sequence ID" value="SER33279.1"/>
    <property type="molecule type" value="Genomic_DNA"/>
</dbReference>
<dbReference type="InterPro" id="IPR000182">
    <property type="entry name" value="GNAT_dom"/>
</dbReference>
<protein>
    <submittedName>
        <fullName evidence="2">Acetyltransferase (GNAT) family protein</fullName>
    </submittedName>
</protein>